<dbReference type="EMBL" id="CACRSW010000004">
    <property type="protein sequence ID" value="VYS81080.1"/>
    <property type="molecule type" value="Genomic_DNA"/>
</dbReference>
<dbReference type="NCBIfam" id="TIGR00762">
    <property type="entry name" value="DegV"/>
    <property type="match status" value="1"/>
</dbReference>
<dbReference type="InterPro" id="IPR043168">
    <property type="entry name" value="DegV_C"/>
</dbReference>
<dbReference type="InterPro" id="IPR003797">
    <property type="entry name" value="DegV"/>
</dbReference>
<dbReference type="Gene3D" id="3.40.50.10170">
    <property type="match status" value="1"/>
</dbReference>
<dbReference type="GO" id="GO:0008289">
    <property type="term" value="F:lipid binding"/>
    <property type="evidence" value="ECO:0007669"/>
    <property type="project" value="UniProtKB-KW"/>
</dbReference>
<evidence type="ECO:0000256" key="1">
    <source>
        <dbReference type="ARBA" id="ARBA00023121"/>
    </source>
</evidence>
<dbReference type="InterPro" id="IPR050270">
    <property type="entry name" value="DegV_domain_contain"/>
</dbReference>
<evidence type="ECO:0000313" key="2">
    <source>
        <dbReference type="EMBL" id="VYS81080.1"/>
    </source>
</evidence>
<name>A0A6N2RNA8_9FIRM</name>
<dbReference type="SUPFAM" id="SSF82549">
    <property type="entry name" value="DAK1/DegV-like"/>
    <property type="match status" value="1"/>
</dbReference>
<organism evidence="2">
    <name type="scientific">Anaerococcus vaginalis</name>
    <dbReference type="NCBI Taxonomy" id="33037"/>
    <lineage>
        <taxon>Bacteria</taxon>
        <taxon>Bacillati</taxon>
        <taxon>Bacillota</taxon>
        <taxon>Tissierellia</taxon>
        <taxon>Tissierellales</taxon>
        <taxon>Peptoniphilaceae</taxon>
        <taxon>Anaerococcus</taxon>
    </lineage>
</organism>
<dbReference type="Gene3D" id="3.30.1180.10">
    <property type="match status" value="1"/>
</dbReference>
<keyword evidence="1" id="KW-0446">Lipid-binding</keyword>
<reference evidence="2" key="1">
    <citation type="submission" date="2019-11" db="EMBL/GenBank/DDBJ databases">
        <authorList>
            <person name="Feng L."/>
        </authorList>
    </citation>
    <scope>NUCLEOTIDE SEQUENCE</scope>
    <source>
        <strain evidence="2">AvaginalisLFYP127</strain>
    </source>
</reference>
<accession>A0A6N2RNA8</accession>
<dbReference type="RefSeq" id="WP_019118106.1">
    <property type="nucleotide sequence ID" value="NZ_CACRSW010000004.1"/>
</dbReference>
<protein>
    <submittedName>
        <fullName evidence="2">DegV domain-containing protein</fullName>
    </submittedName>
</protein>
<dbReference type="PROSITE" id="PS51482">
    <property type="entry name" value="DEGV"/>
    <property type="match status" value="1"/>
</dbReference>
<dbReference type="Pfam" id="PF02645">
    <property type="entry name" value="DegV"/>
    <property type="match status" value="1"/>
</dbReference>
<sequence length="284" mass="32295">MEKIAVLVDSGSDLDLEKAKEFGIYMMPFYVNLDGKFYREQVDLKADEFYNWIKKHEKLPKTSIPSPGELIEKLDEIKNDGFEKLIIITISKNFTGFYNLCSQIEYDNLEIEVIDSKSVALTTGLLAIYAKDLIKKGYEFKEIVDRLEDKKKESKIFFTIDSFKYLVAGGRVPKAFGKVGELLNIKPIIVCSPEDGKYHIEKTCRGEKKVLKEMEKIASEYLGKFDKYYMIISNGGYKKGSEILEEKLKVFKEKSTLFLTSQIAPSLGANTGPGLFGFGFLPLD</sequence>
<proteinExistence type="predicted"/>
<gene>
    <name evidence="2" type="ORF">AVLFYP127_01429</name>
</gene>
<dbReference type="PANTHER" id="PTHR33434">
    <property type="entry name" value="DEGV DOMAIN-CONTAINING PROTEIN DR_1986-RELATED"/>
    <property type="match status" value="1"/>
</dbReference>
<dbReference type="AlphaFoldDB" id="A0A6N2RNA8"/>
<dbReference type="PANTHER" id="PTHR33434:SF2">
    <property type="entry name" value="FATTY ACID-BINDING PROTEIN TM_1468"/>
    <property type="match status" value="1"/>
</dbReference>